<comment type="caution">
    <text evidence="1">The sequence shown here is derived from an EMBL/GenBank/DDBJ whole genome shotgun (WGS) entry which is preliminary data.</text>
</comment>
<protein>
    <recommendedName>
        <fullName evidence="3">DUF3168 domain-containing protein</fullName>
    </recommendedName>
</protein>
<evidence type="ECO:0000313" key="2">
    <source>
        <dbReference type="Proteomes" id="UP000294200"/>
    </source>
</evidence>
<keyword evidence="2" id="KW-1185">Reference proteome</keyword>
<dbReference type="Pfam" id="PF11367">
    <property type="entry name" value="Tail_completion_gp17"/>
    <property type="match status" value="1"/>
</dbReference>
<dbReference type="Proteomes" id="UP000294200">
    <property type="component" value="Unassembled WGS sequence"/>
</dbReference>
<sequence>MIQEDLQTLLASVAAGGLSPEQAVQNSAFPYIVYSRMASPVNNVLEGNGNPRINNTHFELSIWGQTYAQAVQTAKLVAQTMQGWTIQNVLLRETDLFEADVRLYRVVQEYSVWHYD</sequence>
<organism evidence="1 2">
    <name type="scientific">Paraburkholderia steynii</name>
    <dbReference type="NCBI Taxonomy" id="1245441"/>
    <lineage>
        <taxon>Bacteria</taxon>
        <taxon>Pseudomonadati</taxon>
        <taxon>Pseudomonadota</taxon>
        <taxon>Betaproteobacteria</taxon>
        <taxon>Burkholderiales</taxon>
        <taxon>Burkholderiaceae</taxon>
        <taxon>Paraburkholderia</taxon>
    </lineage>
</organism>
<dbReference type="AlphaFoldDB" id="A0A4R0XLQ8"/>
<evidence type="ECO:0000313" key="1">
    <source>
        <dbReference type="EMBL" id="TCG08377.1"/>
    </source>
</evidence>
<accession>A0A4R0XLQ8</accession>
<dbReference type="InterPro" id="IPR021508">
    <property type="entry name" value="Gp17-like"/>
</dbReference>
<reference evidence="1 2" key="1">
    <citation type="submission" date="2017-02" db="EMBL/GenBank/DDBJ databases">
        <title>Paraburkholderia sophoroidis sp. nov. and Paraburkholderia steynii sp. nov. rhizobial symbionts of the fynbos legume Hypocalyptus sophoroides.</title>
        <authorList>
            <person name="Steenkamp E.T."/>
            <person name="Beukes C.W."/>
            <person name="Van Zyl E."/>
            <person name="Avontuur J."/>
            <person name="Chan W.Y."/>
            <person name="Hassen A."/>
            <person name="Palmer M."/>
            <person name="Mthombeni L."/>
            <person name="Phalane F."/>
            <person name="Sereme K."/>
            <person name="Venter S.N."/>
        </authorList>
    </citation>
    <scope>NUCLEOTIDE SEQUENCE [LARGE SCALE GENOMIC DNA]</scope>
    <source>
        <strain evidence="1 2">HC1.1ba</strain>
    </source>
</reference>
<name>A0A4R0XLQ8_9BURK</name>
<evidence type="ECO:0008006" key="3">
    <source>
        <dbReference type="Google" id="ProtNLM"/>
    </source>
</evidence>
<proteinExistence type="predicted"/>
<gene>
    <name evidence="1" type="ORF">BZM27_12650</name>
</gene>
<dbReference type="EMBL" id="MWML01000036">
    <property type="protein sequence ID" value="TCG08377.1"/>
    <property type="molecule type" value="Genomic_DNA"/>
</dbReference>